<dbReference type="Proteomes" id="UP000714275">
    <property type="component" value="Unassembled WGS sequence"/>
</dbReference>
<evidence type="ECO:0000313" key="2">
    <source>
        <dbReference type="Proteomes" id="UP000714275"/>
    </source>
</evidence>
<dbReference type="EMBL" id="JABBWD010000005">
    <property type="protein sequence ID" value="KAG1781729.1"/>
    <property type="molecule type" value="Genomic_DNA"/>
</dbReference>
<proteinExistence type="predicted"/>
<accession>A0A9P7A3F8</accession>
<feature type="non-terminal residue" evidence="1">
    <location>
        <position position="1"/>
    </location>
</feature>
<organism evidence="1 2">
    <name type="scientific">Suillus placidus</name>
    <dbReference type="NCBI Taxonomy" id="48579"/>
    <lineage>
        <taxon>Eukaryota</taxon>
        <taxon>Fungi</taxon>
        <taxon>Dikarya</taxon>
        <taxon>Basidiomycota</taxon>
        <taxon>Agaricomycotina</taxon>
        <taxon>Agaricomycetes</taxon>
        <taxon>Agaricomycetidae</taxon>
        <taxon>Boletales</taxon>
        <taxon>Suillineae</taxon>
        <taxon>Suillaceae</taxon>
        <taxon>Suillus</taxon>
    </lineage>
</organism>
<gene>
    <name evidence="1" type="ORF">EV702DRAFT_962419</name>
</gene>
<reference evidence="1" key="1">
    <citation type="journal article" date="2020" name="New Phytol.">
        <title>Comparative genomics reveals dynamic genome evolution in host specialist ectomycorrhizal fungi.</title>
        <authorList>
            <person name="Lofgren L.A."/>
            <person name="Nguyen N.H."/>
            <person name="Vilgalys R."/>
            <person name="Ruytinx J."/>
            <person name="Liao H.L."/>
            <person name="Branco S."/>
            <person name="Kuo A."/>
            <person name="LaButti K."/>
            <person name="Lipzen A."/>
            <person name="Andreopoulos W."/>
            <person name="Pangilinan J."/>
            <person name="Riley R."/>
            <person name="Hundley H."/>
            <person name="Na H."/>
            <person name="Barry K."/>
            <person name="Grigoriev I.V."/>
            <person name="Stajich J.E."/>
            <person name="Kennedy P.G."/>
        </authorList>
    </citation>
    <scope>NUCLEOTIDE SEQUENCE</scope>
    <source>
        <strain evidence="1">DOB743</strain>
    </source>
</reference>
<protein>
    <submittedName>
        <fullName evidence="1">Uncharacterized protein</fullName>
    </submittedName>
</protein>
<comment type="caution">
    <text evidence="1">The sequence shown here is derived from an EMBL/GenBank/DDBJ whole genome shotgun (WGS) entry which is preliminary data.</text>
</comment>
<sequence>GQSALHGTFLWQQVDTVIKLKQNWRAKDDILFVEMLNRICMGRARKVASSTRQLSNYDVLKSQRLSKLKESSPEEFCSFKDAPVIMMKKVLRDVINKSKVCSFTHESNQQYKVSSAQDRIAGVDITPQQQRRMWKMGSTDTNDVIGELPLIPGISVMITENAATSCKIMNGSRGTLKSVTYKLNGGHRYAVCALVNIPESTLHVPGLDNGVVPILPVITSYKFATGEKMINIRHTQLPILPRWAFTDLRYR</sequence>
<evidence type="ECO:0000313" key="1">
    <source>
        <dbReference type="EMBL" id="KAG1781729.1"/>
    </source>
</evidence>
<keyword evidence="2" id="KW-1185">Reference proteome</keyword>
<name>A0A9P7A3F8_9AGAM</name>
<dbReference type="OrthoDB" id="432234at2759"/>
<dbReference type="AlphaFoldDB" id="A0A9P7A3F8"/>